<comment type="similarity">
    <text evidence="2">Belongs to the binding-protein-dependent transport system permease family. FecCD subfamily.</text>
</comment>
<keyword evidence="6 8" id="KW-1133">Transmembrane helix</keyword>
<dbReference type="PANTHER" id="PTHR30472:SF1">
    <property type="entry name" value="FE(3+) DICITRATE TRANSPORT SYSTEM PERMEASE PROTEIN FECC-RELATED"/>
    <property type="match status" value="1"/>
</dbReference>
<dbReference type="GO" id="GO:0033214">
    <property type="term" value="P:siderophore-iron import into cell"/>
    <property type="evidence" value="ECO:0007669"/>
    <property type="project" value="TreeGrafter"/>
</dbReference>
<evidence type="ECO:0000313" key="10">
    <source>
        <dbReference type="Proteomes" id="UP000318717"/>
    </source>
</evidence>
<feature type="transmembrane region" description="Helical" evidence="8">
    <location>
        <begin position="241"/>
        <end position="266"/>
    </location>
</feature>
<dbReference type="InterPro" id="IPR037294">
    <property type="entry name" value="ABC_BtuC-like"/>
</dbReference>
<dbReference type="GO" id="GO:0005886">
    <property type="term" value="C:plasma membrane"/>
    <property type="evidence" value="ECO:0007669"/>
    <property type="project" value="UniProtKB-SubCell"/>
</dbReference>
<dbReference type="Pfam" id="PF01032">
    <property type="entry name" value="FecCD"/>
    <property type="match status" value="1"/>
</dbReference>
<name>A0A4Y3HZ44_9VIBR</name>
<evidence type="ECO:0000256" key="8">
    <source>
        <dbReference type="SAM" id="Phobius"/>
    </source>
</evidence>
<dbReference type="GO" id="GO:0022857">
    <property type="term" value="F:transmembrane transporter activity"/>
    <property type="evidence" value="ECO:0007669"/>
    <property type="project" value="InterPro"/>
</dbReference>
<dbReference type="RefSeq" id="WP_208727187.1">
    <property type="nucleotide sequence ID" value="NZ_BJLF01000014.1"/>
</dbReference>
<evidence type="ECO:0000256" key="6">
    <source>
        <dbReference type="ARBA" id="ARBA00022989"/>
    </source>
</evidence>
<keyword evidence="10" id="KW-1185">Reference proteome</keyword>
<accession>A0A4Y3HZ44</accession>
<evidence type="ECO:0000256" key="2">
    <source>
        <dbReference type="ARBA" id="ARBA00007935"/>
    </source>
</evidence>
<feature type="transmembrane region" description="Helical" evidence="8">
    <location>
        <begin position="278"/>
        <end position="296"/>
    </location>
</feature>
<reference evidence="9 10" key="1">
    <citation type="submission" date="2019-06" db="EMBL/GenBank/DDBJ databases">
        <title>Whole genome shotgun sequence of Vibrio inusitatus NBRC 102082.</title>
        <authorList>
            <person name="Hosoyama A."/>
            <person name="Uohara A."/>
            <person name="Ohji S."/>
            <person name="Ichikawa N."/>
        </authorList>
    </citation>
    <scope>NUCLEOTIDE SEQUENCE [LARGE SCALE GENOMIC DNA]</scope>
    <source>
        <strain evidence="9 10">NBRC 102082</strain>
    </source>
</reference>
<feature type="transmembrane region" description="Helical" evidence="8">
    <location>
        <begin position="61"/>
        <end position="81"/>
    </location>
</feature>
<keyword evidence="5 8" id="KW-0812">Transmembrane</keyword>
<keyword evidence="3" id="KW-0813">Transport</keyword>
<evidence type="ECO:0000256" key="5">
    <source>
        <dbReference type="ARBA" id="ARBA00022692"/>
    </source>
</evidence>
<gene>
    <name evidence="9" type="ORF">VIN01S_27940</name>
</gene>
<evidence type="ECO:0000256" key="4">
    <source>
        <dbReference type="ARBA" id="ARBA00022475"/>
    </source>
</evidence>
<keyword evidence="4" id="KW-1003">Cell membrane</keyword>
<dbReference type="Gene3D" id="1.10.3470.10">
    <property type="entry name" value="ABC transporter involved in vitamin B12 uptake, BtuC"/>
    <property type="match status" value="1"/>
</dbReference>
<evidence type="ECO:0000256" key="7">
    <source>
        <dbReference type="ARBA" id="ARBA00023136"/>
    </source>
</evidence>
<dbReference type="Proteomes" id="UP000318717">
    <property type="component" value="Unassembled WGS sequence"/>
</dbReference>
<dbReference type="FunFam" id="1.10.3470.10:FF:000001">
    <property type="entry name" value="Vitamin B12 ABC transporter permease BtuC"/>
    <property type="match status" value="1"/>
</dbReference>
<evidence type="ECO:0000313" key="9">
    <source>
        <dbReference type="EMBL" id="GEA51990.1"/>
    </source>
</evidence>
<comment type="caution">
    <text evidence="9">The sequence shown here is derived from an EMBL/GenBank/DDBJ whole genome shotgun (WGS) entry which is preliminary data.</text>
</comment>
<feature type="transmembrane region" description="Helical" evidence="8">
    <location>
        <begin position="308"/>
        <end position="327"/>
    </location>
</feature>
<dbReference type="PANTHER" id="PTHR30472">
    <property type="entry name" value="FERRIC ENTEROBACTIN TRANSPORT SYSTEM PERMEASE PROTEIN"/>
    <property type="match status" value="1"/>
</dbReference>
<keyword evidence="7 8" id="KW-0472">Membrane</keyword>
<proteinExistence type="inferred from homology"/>
<evidence type="ECO:0000256" key="3">
    <source>
        <dbReference type="ARBA" id="ARBA00022448"/>
    </source>
</evidence>
<sequence length="332" mass="35400">MPRMNVRFVASLCLITAGFVLTLFWHLSIGTQNVSFSEVFQALTAYDEDNFTHLIIQELRLPRALVAAAVGASLAVSGAVMQGVTRNPLADPSLLGMMSGGALAVVIFMSIFGQSFLIWLPVVAAIGSTVSAIIVWTVASRTRGGASPLSLILAGSAYTAFTVALLSLFNLFDERTFEQMRVWLVGSLIGSNLESLMWCLPWILLGLVGAIVLSPTITAMSMGEHIATGLGINVNRRRWQLLVCVVVLTAASVALAGPLGFIGLVIPHVVRILVGADYRVIVPCSIVVGAGYLLVVDSLARYLIQPQEIATGLITVLLGTPLFVLLVKVKVR</sequence>
<feature type="transmembrane region" description="Helical" evidence="8">
    <location>
        <begin position="93"/>
        <end position="112"/>
    </location>
</feature>
<dbReference type="AlphaFoldDB" id="A0A4Y3HZ44"/>
<dbReference type="InterPro" id="IPR000522">
    <property type="entry name" value="ABC_transptr_permease_BtuC"/>
</dbReference>
<comment type="subcellular location">
    <subcellularLocation>
        <location evidence="1">Cell membrane</location>
        <topology evidence="1">Multi-pass membrane protein</topology>
    </subcellularLocation>
</comment>
<organism evidence="9 10">
    <name type="scientific">Vibrio inusitatus NBRC 102082</name>
    <dbReference type="NCBI Taxonomy" id="1219070"/>
    <lineage>
        <taxon>Bacteria</taxon>
        <taxon>Pseudomonadati</taxon>
        <taxon>Pseudomonadota</taxon>
        <taxon>Gammaproteobacteria</taxon>
        <taxon>Vibrionales</taxon>
        <taxon>Vibrionaceae</taxon>
        <taxon>Vibrio</taxon>
    </lineage>
</organism>
<dbReference type="CDD" id="cd06550">
    <property type="entry name" value="TM_ABC_iron-siderophores_like"/>
    <property type="match status" value="1"/>
</dbReference>
<evidence type="ECO:0000256" key="1">
    <source>
        <dbReference type="ARBA" id="ARBA00004651"/>
    </source>
</evidence>
<feature type="transmembrane region" description="Helical" evidence="8">
    <location>
        <begin position="118"/>
        <end position="139"/>
    </location>
</feature>
<feature type="transmembrane region" description="Helical" evidence="8">
    <location>
        <begin position="200"/>
        <end position="220"/>
    </location>
</feature>
<dbReference type="SUPFAM" id="SSF81345">
    <property type="entry name" value="ABC transporter involved in vitamin B12 uptake, BtuC"/>
    <property type="match status" value="1"/>
</dbReference>
<feature type="transmembrane region" description="Helical" evidence="8">
    <location>
        <begin position="151"/>
        <end position="172"/>
    </location>
</feature>
<protein>
    <submittedName>
        <fullName evidence="9">Siderophore ABC transporter permease</fullName>
    </submittedName>
</protein>
<dbReference type="EMBL" id="BJLF01000014">
    <property type="protein sequence ID" value="GEA51990.1"/>
    <property type="molecule type" value="Genomic_DNA"/>
</dbReference>